<evidence type="ECO:0000259" key="2">
    <source>
        <dbReference type="Pfam" id="PF14392"/>
    </source>
</evidence>
<dbReference type="EnsemblPlants" id="AUR62001732-RA">
    <property type="protein sequence ID" value="AUR62001732-RA:cds"/>
    <property type="gene ID" value="AUR62001732"/>
</dbReference>
<dbReference type="Pfam" id="PF14392">
    <property type="entry name" value="zf-CCHC_4"/>
    <property type="match status" value="1"/>
</dbReference>
<reference evidence="3" key="1">
    <citation type="journal article" date="2017" name="Nature">
        <title>The genome of Chenopodium quinoa.</title>
        <authorList>
            <person name="Jarvis D.E."/>
            <person name="Ho Y.S."/>
            <person name="Lightfoot D.J."/>
            <person name="Schmoeckel S.M."/>
            <person name="Li B."/>
            <person name="Borm T.J.A."/>
            <person name="Ohyanagi H."/>
            <person name="Mineta K."/>
            <person name="Michell C.T."/>
            <person name="Saber N."/>
            <person name="Kharbatia N.M."/>
            <person name="Rupper R.R."/>
            <person name="Sharp A.R."/>
            <person name="Dally N."/>
            <person name="Boughton B.A."/>
            <person name="Woo Y.H."/>
            <person name="Gao G."/>
            <person name="Schijlen E.G.W.M."/>
            <person name="Guo X."/>
            <person name="Momin A.A."/>
            <person name="Negrao S."/>
            <person name="Al-Babili S."/>
            <person name="Gehring C."/>
            <person name="Roessner U."/>
            <person name="Jung C."/>
            <person name="Murphy K."/>
            <person name="Arold S.T."/>
            <person name="Gojobori T."/>
            <person name="van der Linden C.G."/>
            <person name="van Loo E.N."/>
            <person name="Jellen E.N."/>
            <person name="Maughan P.J."/>
            <person name="Tester M."/>
        </authorList>
    </citation>
    <scope>NUCLEOTIDE SEQUENCE [LARGE SCALE GENOMIC DNA]</scope>
    <source>
        <strain evidence="3">cv. PI 614886</strain>
    </source>
</reference>
<dbReference type="InterPro" id="IPR025558">
    <property type="entry name" value="DUF4283"/>
</dbReference>
<dbReference type="InterPro" id="IPR025836">
    <property type="entry name" value="Zn_knuckle_CX2CX4HX4C"/>
</dbReference>
<dbReference type="PANTHER" id="PTHR31286">
    <property type="entry name" value="GLYCINE-RICH CELL WALL STRUCTURAL PROTEIN 1.8-LIKE"/>
    <property type="match status" value="1"/>
</dbReference>
<feature type="domain" description="DUF4283" evidence="1">
    <location>
        <begin position="36"/>
        <end position="119"/>
    </location>
</feature>
<evidence type="ECO:0008006" key="5">
    <source>
        <dbReference type="Google" id="ProtNLM"/>
    </source>
</evidence>
<dbReference type="Gramene" id="AUR62001732-RA">
    <property type="protein sequence ID" value="AUR62001732-RA:cds"/>
    <property type="gene ID" value="AUR62001732"/>
</dbReference>
<protein>
    <recommendedName>
        <fullName evidence="5">DUF4283 domain-containing protein</fullName>
    </recommendedName>
</protein>
<feature type="domain" description="Zinc knuckle CX2CX4HX4C" evidence="2">
    <location>
        <begin position="176"/>
        <end position="223"/>
    </location>
</feature>
<dbReference type="InterPro" id="IPR040256">
    <property type="entry name" value="At4g02000-like"/>
</dbReference>
<sequence length="498" mass="56859">MAEDLLSDFEKIKLNEEESKVIGDQSVELEDEGTKNQIALSMVGKLLTSKPFNAEAMKRTLKSVWRLHDKVVIKTVEMNLFVFQFFREKDKEKVLDGCPWFFDGKLLVLKEVNGEEQPSEVTFNHTPLWIRLLDVPFSKRNRKTLTEIGDFLGTFLETDDTEPLGWGEFMRVKVMIDIEKPLRRGLFLAVGAATSKWVPIKYERLEEFCLFCGRLDHTESGCVYKEEARKAEFEIVYQYGPWLRASPRRLPRNLEAEIEKEKRWKEELYSMKKKRTPSYHDPEAVKLGPPGVACKLSFPPPKAKKATLISVVDPLTSKALLRIKSIHEGLAGDEKMQGAAAELFDFHDVDSQLRSDTRVCKPVVIWKRGIAHDGENRMHNEIKADGKGSKKRILGDFSGLDTGLAQQQGNKKQKLSKLLIAGDGCDECSLKDLGYEGSWVTWERGNVQDGFVRERLDRFVACAHWCAWLSQAHVAHLTKFKSDHVGIFLDTEARGLRK</sequence>
<organism evidence="3 4">
    <name type="scientific">Chenopodium quinoa</name>
    <name type="common">Quinoa</name>
    <dbReference type="NCBI Taxonomy" id="63459"/>
    <lineage>
        <taxon>Eukaryota</taxon>
        <taxon>Viridiplantae</taxon>
        <taxon>Streptophyta</taxon>
        <taxon>Embryophyta</taxon>
        <taxon>Tracheophyta</taxon>
        <taxon>Spermatophyta</taxon>
        <taxon>Magnoliopsida</taxon>
        <taxon>eudicotyledons</taxon>
        <taxon>Gunneridae</taxon>
        <taxon>Pentapetalae</taxon>
        <taxon>Caryophyllales</taxon>
        <taxon>Chenopodiaceae</taxon>
        <taxon>Chenopodioideae</taxon>
        <taxon>Atripliceae</taxon>
        <taxon>Chenopodium</taxon>
    </lineage>
</organism>
<evidence type="ECO:0000313" key="4">
    <source>
        <dbReference type="Proteomes" id="UP000596660"/>
    </source>
</evidence>
<dbReference type="AlphaFoldDB" id="A0A803KRS5"/>
<accession>A0A803KRS5</accession>
<name>A0A803KRS5_CHEQI</name>
<reference evidence="3" key="2">
    <citation type="submission" date="2021-03" db="UniProtKB">
        <authorList>
            <consortium name="EnsemblPlants"/>
        </authorList>
    </citation>
    <scope>IDENTIFICATION</scope>
</reference>
<evidence type="ECO:0000313" key="3">
    <source>
        <dbReference type="EnsemblPlants" id="AUR62001732-RA:cds"/>
    </source>
</evidence>
<evidence type="ECO:0000259" key="1">
    <source>
        <dbReference type="Pfam" id="PF14111"/>
    </source>
</evidence>
<dbReference type="Proteomes" id="UP000596660">
    <property type="component" value="Unplaced"/>
</dbReference>
<keyword evidence="4" id="KW-1185">Reference proteome</keyword>
<proteinExistence type="predicted"/>
<dbReference type="Pfam" id="PF14111">
    <property type="entry name" value="DUF4283"/>
    <property type="match status" value="1"/>
</dbReference>
<dbReference type="PANTHER" id="PTHR31286:SF167">
    <property type="entry name" value="OS09G0268800 PROTEIN"/>
    <property type="match status" value="1"/>
</dbReference>